<comment type="subcellular location">
    <subcellularLocation>
        <location evidence="1">Cell membrane</location>
        <topology evidence="1">Lipid-anchor</topology>
    </subcellularLocation>
</comment>
<dbReference type="InterPro" id="IPR000914">
    <property type="entry name" value="SBP_5_dom"/>
</dbReference>
<dbReference type="Gene3D" id="3.10.105.10">
    <property type="entry name" value="Dipeptide-binding Protein, Domain 3"/>
    <property type="match status" value="1"/>
</dbReference>
<dbReference type="Gene3D" id="3.40.190.10">
    <property type="entry name" value="Periplasmic binding protein-like II"/>
    <property type="match status" value="1"/>
</dbReference>
<dbReference type="InterPro" id="IPR023765">
    <property type="entry name" value="SBP_5_CS"/>
</dbReference>
<feature type="chain" id="PRO_5045690609" evidence="4">
    <location>
        <begin position="23"/>
        <end position="563"/>
    </location>
</feature>
<keyword evidence="3 4" id="KW-0732">Signal</keyword>
<evidence type="ECO:0000256" key="3">
    <source>
        <dbReference type="ARBA" id="ARBA00022729"/>
    </source>
</evidence>
<dbReference type="PROSITE" id="PS51257">
    <property type="entry name" value="PROKAR_LIPOPROTEIN"/>
    <property type="match status" value="1"/>
</dbReference>
<evidence type="ECO:0000259" key="5">
    <source>
        <dbReference type="Pfam" id="PF00496"/>
    </source>
</evidence>
<evidence type="ECO:0000313" key="6">
    <source>
        <dbReference type="EMBL" id="MFB9576419.1"/>
    </source>
</evidence>
<dbReference type="EMBL" id="JBHMCG010000134">
    <property type="protein sequence ID" value="MFB9576419.1"/>
    <property type="molecule type" value="Genomic_DNA"/>
</dbReference>
<dbReference type="SUPFAM" id="SSF53850">
    <property type="entry name" value="Periplasmic binding protein-like II"/>
    <property type="match status" value="1"/>
</dbReference>
<evidence type="ECO:0000256" key="2">
    <source>
        <dbReference type="ARBA" id="ARBA00005695"/>
    </source>
</evidence>
<keyword evidence="7" id="KW-1185">Reference proteome</keyword>
<name>A0ABV5RF34_9ACTN</name>
<reference evidence="6 7" key="1">
    <citation type="submission" date="2024-09" db="EMBL/GenBank/DDBJ databases">
        <authorList>
            <person name="Sun Q."/>
            <person name="Mori K."/>
        </authorList>
    </citation>
    <scope>NUCLEOTIDE SEQUENCE [LARGE SCALE GENOMIC DNA]</scope>
    <source>
        <strain evidence="6 7">JCM 3331</strain>
    </source>
</reference>
<evidence type="ECO:0000256" key="1">
    <source>
        <dbReference type="ARBA" id="ARBA00004193"/>
    </source>
</evidence>
<dbReference type="PIRSF" id="PIRSF002741">
    <property type="entry name" value="MppA"/>
    <property type="match status" value="1"/>
</dbReference>
<dbReference type="PANTHER" id="PTHR30290">
    <property type="entry name" value="PERIPLASMIC BINDING COMPONENT OF ABC TRANSPORTER"/>
    <property type="match status" value="1"/>
</dbReference>
<dbReference type="PROSITE" id="PS01040">
    <property type="entry name" value="SBP_BACTERIAL_5"/>
    <property type="match status" value="1"/>
</dbReference>
<dbReference type="Proteomes" id="UP001589710">
    <property type="component" value="Unassembled WGS sequence"/>
</dbReference>
<accession>A0ABV5RF34</accession>
<dbReference type="RefSeq" id="WP_345510860.1">
    <property type="nucleotide sequence ID" value="NZ_BAAAXD010000009.1"/>
</dbReference>
<evidence type="ECO:0000313" key="7">
    <source>
        <dbReference type="Proteomes" id="UP001589710"/>
    </source>
</evidence>
<organism evidence="6 7">
    <name type="scientific">Streptomyces yanii</name>
    <dbReference type="NCBI Taxonomy" id="78510"/>
    <lineage>
        <taxon>Bacteria</taxon>
        <taxon>Bacillati</taxon>
        <taxon>Actinomycetota</taxon>
        <taxon>Actinomycetes</taxon>
        <taxon>Kitasatosporales</taxon>
        <taxon>Streptomycetaceae</taxon>
        <taxon>Streptomyces</taxon>
    </lineage>
</organism>
<proteinExistence type="inferred from homology"/>
<feature type="domain" description="Solute-binding protein family 5" evidence="5">
    <location>
        <begin position="91"/>
        <end position="454"/>
    </location>
</feature>
<sequence>MAPTIRVRRFRPAVLAAPVVVAALLLTGCSGSGTNAAGDTSGDQLLTIPREDFATFTRNFNPFAPGQVVAPLTTQAIYEAMLVYNPADGKATPWLATSWETGADGRTVTFTLRDGVKWSDGKPLTAEDVAYTFALQKKLLGGYEYLKSAKAEGTDKVVFSLTKPYSPGLFELGKQVIVPRHVWEKVKDPAKDTNPNPVGTGPYTKVANFQSQSYELRRNPEYWQPKKQRIAGIRVLGFSGNDSANLAFVNGEADWTQSFIPDVQKSFVDKDPKHNAYWYPRTGSMVEWTMNTTKAPFDDPKVRKALSQAVDRDSVTEVGMNGYTEPADCTGLSGGYDAWRDAALAASCTWTKHDAVAAGKALDEAGYPKGSDGRRKLKSGKPFTFDISVGSASSDWLSVANIIKQNLAEVGVTAHVKSPDWAAVVSGYETGDYDTGIVWSDNGATPFQFYRTTMGTESVKPVGTKAVSNYHRFGDKKADRLLNEFAAAPDEAGQKAKVDALQKLFAEDAPVVPLFPGPEWGAYTDIRFTGWPTADNPYATLTNRGDTTVLVLTSLKPVKNRQH</sequence>
<comment type="caution">
    <text evidence="6">The sequence shown here is derived from an EMBL/GenBank/DDBJ whole genome shotgun (WGS) entry which is preliminary data.</text>
</comment>
<gene>
    <name evidence="6" type="ORF">ACFFTL_30105</name>
</gene>
<dbReference type="Gene3D" id="3.90.76.10">
    <property type="entry name" value="Dipeptide-binding Protein, Domain 1"/>
    <property type="match status" value="1"/>
</dbReference>
<feature type="signal peptide" evidence="4">
    <location>
        <begin position="1"/>
        <end position="22"/>
    </location>
</feature>
<evidence type="ECO:0000256" key="4">
    <source>
        <dbReference type="SAM" id="SignalP"/>
    </source>
</evidence>
<dbReference type="Pfam" id="PF00496">
    <property type="entry name" value="SBP_bac_5"/>
    <property type="match status" value="1"/>
</dbReference>
<dbReference type="CDD" id="cd08509">
    <property type="entry name" value="PBP2_TmCBP_oligosaccharides_like"/>
    <property type="match status" value="1"/>
</dbReference>
<dbReference type="InterPro" id="IPR030678">
    <property type="entry name" value="Peptide/Ni-bd"/>
</dbReference>
<dbReference type="InterPro" id="IPR039424">
    <property type="entry name" value="SBP_5"/>
</dbReference>
<protein>
    <submittedName>
        <fullName evidence="6">ABC transporter substrate-binding protein</fullName>
    </submittedName>
</protein>
<comment type="similarity">
    <text evidence="2">Belongs to the bacterial solute-binding protein 5 family.</text>
</comment>